<organism evidence="6 7">
    <name type="scientific">Hyalella azteca</name>
    <name type="common">Amphipod</name>
    <dbReference type="NCBI Taxonomy" id="294128"/>
    <lineage>
        <taxon>Eukaryota</taxon>
        <taxon>Metazoa</taxon>
        <taxon>Ecdysozoa</taxon>
        <taxon>Arthropoda</taxon>
        <taxon>Crustacea</taxon>
        <taxon>Multicrustacea</taxon>
        <taxon>Malacostraca</taxon>
        <taxon>Eumalacostraca</taxon>
        <taxon>Peracarida</taxon>
        <taxon>Amphipoda</taxon>
        <taxon>Senticaudata</taxon>
        <taxon>Talitrida</taxon>
        <taxon>Talitroidea</taxon>
        <taxon>Hyalellidae</taxon>
        <taxon>Hyalella</taxon>
    </lineage>
</organism>
<dbReference type="Pfam" id="PF13897">
    <property type="entry name" value="GOLD_2"/>
    <property type="match status" value="1"/>
</dbReference>
<feature type="domain" description="GOLD" evidence="4">
    <location>
        <begin position="293"/>
        <end position="454"/>
    </location>
</feature>
<evidence type="ECO:0000256" key="1">
    <source>
        <dbReference type="ARBA" id="ARBA00022990"/>
    </source>
</evidence>
<feature type="coiled-coil region" evidence="2">
    <location>
        <begin position="165"/>
        <end position="211"/>
    </location>
</feature>
<dbReference type="GO" id="GO:0000062">
    <property type="term" value="F:fatty-acyl-CoA binding"/>
    <property type="evidence" value="ECO:0007669"/>
    <property type="project" value="InterPro"/>
</dbReference>
<keyword evidence="2" id="KW-0175">Coiled coil</keyword>
<gene>
    <name evidence="7" type="primary">LOC108669209</name>
</gene>
<dbReference type="InterPro" id="IPR000582">
    <property type="entry name" value="Acyl-CoA-binding_protein"/>
</dbReference>
<feature type="compositionally biased region" description="Acidic residues" evidence="3">
    <location>
        <begin position="361"/>
        <end position="373"/>
    </location>
</feature>
<dbReference type="PROSITE" id="PS50866">
    <property type="entry name" value="GOLD"/>
    <property type="match status" value="1"/>
</dbReference>
<dbReference type="InterPro" id="IPR035984">
    <property type="entry name" value="Acyl-CoA-binding_sf"/>
</dbReference>
<keyword evidence="1" id="KW-0007">Acetylation</keyword>
<dbReference type="Gene3D" id="1.20.80.10">
    <property type="match status" value="1"/>
</dbReference>
<evidence type="ECO:0000313" key="7">
    <source>
        <dbReference type="RefSeq" id="XP_047738758.1"/>
    </source>
</evidence>
<feature type="compositionally biased region" description="Basic and acidic residues" evidence="3">
    <location>
        <begin position="35"/>
        <end position="44"/>
    </location>
</feature>
<dbReference type="PANTHER" id="PTHR22973">
    <property type="entry name" value="LD35087P"/>
    <property type="match status" value="1"/>
</dbReference>
<reference evidence="7" key="1">
    <citation type="submission" date="2025-08" db="UniProtKB">
        <authorList>
            <consortium name="RefSeq"/>
        </authorList>
    </citation>
    <scope>IDENTIFICATION</scope>
</reference>
<dbReference type="OMA" id="SYSIWRS"/>
<evidence type="ECO:0000259" key="4">
    <source>
        <dbReference type="PROSITE" id="PS50866"/>
    </source>
</evidence>
<dbReference type="Gene3D" id="2.60.120.680">
    <property type="entry name" value="GOLD domain"/>
    <property type="match status" value="1"/>
</dbReference>
<evidence type="ECO:0000256" key="3">
    <source>
        <dbReference type="SAM" id="MobiDB-lite"/>
    </source>
</evidence>
<dbReference type="PROSITE" id="PS51228">
    <property type="entry name" value="ACB_2"/>
    <property type="match status" value="1"/>
</dbReference>
<dbReference type="GeneID" id="108669209"/>
<protein>
    <submittedName>
        <fullName evidence="7">Golgi resident protein GCP60</fullName>
    </submittedName>
</protein>
<feature type="region of interest" description="Disordered" evidence="3">
    <location>
        <begin position="23"/>
        <end position="44"/>
    </location>
</feature>
<dbReference type="InterPro" id="IPR052269">
    <property type="entry name" value="Golgi-PI4KB_interaction"/>
</dbReference>
<dbReference type="InterPro" id="IPR009038">
    <property type="entry name" value="GOLD_dom"/>
</dbReference>
<evidence type="ECO:0000256" key="2">
    <source>
        <dbReference type="SAM" id="Coils"/>
    </source>
</evidence>
<dbReference type="RefSeq" id="XP_047738758.1">
    <property type="nucleotide sequence ID" value="XM_047882802.1"/>
</dbReference>
<feature type="domain" description="ACB" evidence="5">
    <location>
        <begin position="58"/>
        <end position="151"/>
    </location>
</feature>
<dbReference type="Proteomes" id="UP000694843">
    <property type="component" value="Unplaced"/>
</dbReference>
<keyword evidence="6" id="KW-1185">Reference proteome</keyword>
<dbReference type="AlphaFoldDB" id="A0A979FQ45"/>
<dbReference type="SUPFAM" id="SSF47027">
    <property type="entry name" value="Acyl-CoA binding protein"/>
    <property type="match status" value="1"/>
</dbReference>
<dbReference type="InterPro" id="IPR036598">
    <property type="entry name" value="GOLD_dom_sf"/>
</dbReference>
<accession>A0A979FQ45</accession>
<feature type="region of interest" description="Disordered" evidence="3">
    <location>
        <begin position="359"/>
        <end position="405"/>
    </location>
</feature>
<proteinExistence type="predicted"/>
<evidence type="ECO:0000313" key="6">
    <source>
        <dbReference type="Proteomes" id="UP000694843"/>
    </source>
</evidence>
<sequence length="456" mass="52067">MASDTSDGANKLSNGINNLNIMGTSENESISNHHPQNDVENKTEVDLESVKAEWGFDLQELYKLVVKFYKEKSGKAIQLTYSERCHLVALTQQVIHGPYDDAAAASQTLGIMDVVGRDRRLAWQSLGKMSSDEAKLEFIEQLHRLAPTLKPYIEACLADHLHHLQLQEEQRLQQEEEHRLQLQKEQERIQQEEIRRQQEQTKREIQAALNQQTFAQFRSYAEHQFPDNPDQQAVLIRQLQDQHYQQYMQQVYQQQLQRQQQQAALLYERDDAEAGDVIAAAAMWTRRDVAEFKRAVQAEGPNTVLRVGHGETVTVRVPTHQDGSCLFWEFATDAYDIGFGLYFEWTAAEDDAAVTVHVTESDEDDDDDDEDGENCTGDADVERGGGKTGGGRRGGQSRVTGPPQSVIIPVYRRDSHQEVYAGSHTYPGTGVYLLKFDNSYSVWRSKTLYYRVYYTQ</sequence>
<dbReference type="SUPFAM" id="SSF101576">
    <property type="entry name" value="Supernatant protein factor (SPF), C-terminal domain"/>
    <property type="match status" value="1"/>
</dbReference>
<dbReference type="InterPro" id="IPR014352">
    <property type="entry name" value="FERM/acyl-CoA-bd_prot_sf"/>
</dbReference>
<dbReference type="GO" id="GO:0000139">
    <property type="term" value="C:Golgi membrane"/>
    <property type="evidence" value="ECO:0007669"/>
    <property type="project" value="TreeGrafter"/>
</dbReference>
<name>A0A979FQ45_HYAAZ</name>
<feature type="compositionally biased region" description="Polar residues" evidence="3">
    <location>
        <begin position="23"/>
        <end position="34"/>
    </location>
</feature>
<dbReference type="KEGG" id="hazt:108669209"/>
<evidence type="ECO:0000259" key="5">
    <source>
        <dbReference type="PROSITE" id="PS51228"/>
    </source>
</evidence>
<dbReference type="PANTHER" id="PTHR22973:SF12">
    <property type="entry name" value="LD35087P"/>
    <property type="match status" value="1"/>
</dbReference>
<dbReference type="OrthoDB" id="5839451at2759"/>
<dbReference type="Pfam" id="PF00887">
    <property type="entry name" value="ACBP"/>
    <property type="match status" value="1"/>
</dbReference>